<name>A0A017RZF4_ASPRC</name>
<dbReference type="Gene3D" id="3.30.300.30">
    <property type="match status" value="2"/>
</dbReference>
<dbReference type="InterPro" id="IPR045851">
    <property type="entry name" value="AMP-bd_C_sf"/>
</dbReference>
<dbReference type="EMBL" id="KK088468">
    <property type="protein sequence ID" value="EYE90158.1"/>
    <property type="molecule type" value="Genomic_DNA"/>
</dbReference>
<dbReference type="InterPro" id="IPR000873">
    <property type="entry name" value="AMP-dep_synth/lig_dom"/>
</dbReference>
<dbReference type="FunFam" id="3.30.300.30:FF:000015">
    <property type="entry name" value="Nonribosomal peptide synthase SidD"/>
    <property type="match status" value="1"/>
</dbReference>
<dbReference type="Gene3D" id="3.40.50.980">
    <property type="match status" value="2"/>
</dbReference>
<dbReference type="InterPro" id="IPR009081">
    <property type="entry name" value="PP-bd_ACP"/>
</dbReference>
<dbReference type="FunFam" id="1.10.1200.10:FF:000005">
    <property type="entry name" value="Nonribosomal peptide synthetase 1"/>
    <property type="match status" value="1"/>
</dbReference>
<keyword evidence="3" id="KW-0436">Ligase</keyword>
<dbReference type="Pfam" id="PF07993">
    <property type="entry name" value="NAD_binding_4"/>
    <property type="match status" value="1"/>
</dbReference>
<dbReference type="GO" id="GO:0043041">
    <property type="term" value="P:amino acid activation for nonribosomal peptide biosynthetic process"/>
    <property type="evidence" value="ECO:0007669"/>
    <property type="project" value="TreeGrafter"/>
</dbReference>
<dbReference type="SUPFAM" id="SSF47336">
    <property type="entry name" value="ACP-like"/>
    <property type="match status" value="2"/>
</dbReference>
<dbReference type="Pfam" id="PF00550">
    <property type="entry name" value="PP-binding"/>
    <property type="match status" value="2"/>
</dbReference>
<protein>
    <submittedName>
        <fullName evidence="5">Amino acid adenylation</fullName>
    </submittedName>
</protein>
<feature type="domain" description="Carrier" evidence="4">
    <location>
        <begin position="582"/>
        <end position="658"/>
    </location>
</feature>
<dbReference type="SUPFAM" id="SSF56801">
    <property type="entry name" value="Acetyl-CoA synthetase-like"/>
    <property type="match status" value="2"/>
</dbReference>
<dbReference type="InterPro" id="IPR013120">
    <property type="entry name" value="FAR_NAD-bd"/>
</dbReference>
<dbReference type="InterPro" id="IPR036291">
    <property type="entry name" value="NAD(P)-bd_dom_sf"/>
</dbReference>
<evidence type="ECO:0000313" key="6">
    <source>
        <dbReference type="Proteomes" id="UP000019804"/>
    </source>
</evidence>
<dbReference type="SUPFAM" id="SSF52777">
    <property type="entry name" value="CoA-dependent acyltransferases"/>
    <property type="match status" value="2"/>
</dbReference>
<organism evidence="5 6">
    <name type="scientific">Aspergillus ruber (strain CBS 135680)</name>
    <dbReference type="NCBI Taxonomy" id="1388766"/>
    <lineage>
        <taxon>Eukaryota</taxon>
        <taxon>Fungi</taxon>
        <taxon>Dikarya</taxon>
        <taxon>Ascomycota</taxon>
        <taxon>Pezizomycotina</taxon>
        <taxon>Eurotiomycetes</taxon>
        <taxon>Eurotiomycetidae</taxon>
        <taxon>Eurotiales</taxon>
        <taxon>Aspergillaceae</taxon>
        <taxon>Aspergillus</taxon>
        <taxon>Aspergillus subgen. Aspergillus</taxon>
    </lineage>
</organism>
<dbReference type="GeneID" id="63694631"/>
<dbReference type="FunFam" id="3.40.50.980:FF:000001">
    <property type="entry name" value="Non-ribosomal peptide synthetase"/>
    <property type="match status" value="1"/>
</dbReference>
<dbReference type="CDD" id="cd05918">
    <property type="entry name" value="A_NRPS_SidN3_like"/>
    <property type="match status" value="2"/>
</dbReference>
<dbReference type="NCBIfam" id="TIGR01733">
    <property type="entry name" value="AA-adenyl-dom"/>
    <property type="match status" value="1"/>
</dbReference>
<dbReference type="GO" id="GO:0005737">
    <property type="term" value="C:cytoplasm"/>
    <property type="evidence" value="ECO:0007669"/>
    <property type="project" value="TreeGrafter"/>
</dbReference>
<dbReference type="PROSITE" id="PS50075">
    <property type="entry name" value="CARRIER"/>
    <property type="match status" value="2"/>
</dbReference>
<dbReference type="Pfam" id="PF00501">
    <property type="entry name" value="AMP-binding"/>
    <property type="match status" value="2"/>
</dbReference>
<gene>
    <name evidence="5" type="ORF">EURHEDRAFT_382217</name>
</gene>
<reference evidence="6" key="1">
    <citation type="journal article" date="2014" name="Nat. Commun.">
        <title>Genomic adaptations of the halophilic Dead Sea filamentous fungus Eurotium rubrum.</title>
        <authorList>
            <person name="Kis-Papo T."/>
            <person name="Weig A.R."/>
            <person name="Riley R."/>
            <person name="Persoh D."/>
            <person name="Salamov A."/>
            <person name="Sun H."/>
            <person name="Lipzen A."/>
            <person name="Wasser S.P."/>
            <person name="Rambold G."/>
            <person name="Grigoriev I.V."/>
            <person name="Nevo E."/>
        </authorList>
    </citation>
    <scope>NUCLEOTIDE SEQUENCE [LARGE SCALE GENOMIC DNA]</scope>
    <source>
        <strain evidence="6">CBS 135680</strain>
    </source>
</reference>
<dbReference type="InterPro" id="IPR036736">
    <property type="entry name" value="ACP-like_sf"/>
</dbReference>
<keyword evidence="2" id="KW-0597">Phosphoprotein</keyword>
<evidence type="ECO:0000256" key="1">
    <source>
        <dbReference type="ARBA" id="ARBA00022450"/>
    </source>
</evidence>
<dbReference type="GO" id="GO:0031177">
    <property type="term" value="F:phosphopantetheine binding"/>
    <property type="evidence" value="ECO:0007669"/>
    <property type="project" value="TreeGrafter"/>
</dbReference>
<dbReference type="InterPro" id="IPR020845">
    <property type="entry name" value="AMP-binding_CS"/>
</dbReference>
<proteinExistence type="predicted"/>
<keyword evidence="6" id="KW-1185">Reference proteome</keyword>
<dbReference type="Proteomes" id="UP000019804">
    <property type="component" value="Unassembled WGS sequence"/>
</dbReference>
<dbReference type="Gene3D" id="2.30.38.10">
    <property type="entry name" value="Luciferase, Domain 3"/>
    <property type="match status" value="1"/>
</dbReference>
<dbReference type="Gene3D" id="3.30.559.10">
    <property type="entry name" value="Chloramphenicol acetyltransferase-like domain"/>
    <property type="match status" value="1"/>
</dbReference>
<dbReference type="CDD" id="cd19545">
    <property type="entry name" value="FUM14_C_NRPS-like"/>
    <property type="match status" value="1"/>
</dbReference>
<dbReference type="RefSeq" id="XP_040633848.1">
    <property type="nucleotide sequence ID" value="XM_040779507.1"/>
</dbReference>
<dbReference type="InterPro" id="IPR010071">
    <property type="entry name" value="AA_adenyl_dom"/>
</dbReference>
<accession>A0A017RZF4</accession>
<evidence type="ECO:0000313" key="5">
    <source>
        <dbReference type="EMBL" id="EYE90158.1"/>
    </source>
</evidence>
<sequence length="1846" mass="201338">MTLLYHKPTASRSQAQYILNTFSNILQSVCMDPHQPVSSVCQLSELDTMQVEVWSRILPKDKMACVDRLIEDAAQRTPDVPTLLVWDGQMTYAEFNQTAGKMVRYLASVGVQRGDLVPICFEKFLWTAVVLIALWKLGAGWVPFDPKQPRQRLETIISSAQAQTVIASGTNKELLMGLAPQVVVVDTSLIGKLLSEPYVEFTSQSQPRDISFVMFTSGSTGKPKGVVHDYTSVASSALQHASAMNINSDTRALQFGANTFIISTLEIFTTLIYGGCLYIPSYYDRHTDIRPAIRSFNVNWAIFTLSFARSLNRENVPSLKPLIVAGEAVPQDIIDHWSACAQLINIYGASECSVIMIGRMMPNTPRSCIGRATGGLSWLVDPNDHDRMVPIGSIGELVIEGPTLARGYLAYLGKTQDVYINNPLSANQNGISRRFYKTGDLVRYADDEQVHLIGRKDLQVKIRGQRIELTEIEAHLRAINRTVKTAVSMVHPGGKSILAAFISSQSGFGPEHAYPFHAIPKDKSAMVALAAQMSRELARRLPFIHGSFGLPASGLHAFDRIGQDGPPNALHVCNGTATNRRMPTSSSEKKLCEFWADVLHYPQGEIGAEDNFFHLGGDSIEAMNLTRRCRAEGFQLQVQDILGNLTLDGMVKAMVPARPTETSPARPFELLGQDIEAVCSDIAAATGTEPGLIQDAYPCTPLQVGLTALSSTIPGSYIARHVLELPDSLSTDRFQEFLGDVVTLSPAEWRYDTDLERYLQFDETPMNMGDSLTQHGIITGAEKNLFLLTIHHSNYDGLSLDMIFNDLLQMLQGNLPPARAQFHEFVRHVMEKNTDNATEDFWRAEFSEGDLTTFPTLPSATHKPLANESFVHNLKLSRGPSDFTTATLIRGAWSLLQARYCDAPETVFGCTLSGWNAPVPGVEDIVGPVIATVPIKAQVDAAQPVTEFLQRIQFHTVDMTPAQNFGLQNIARVSESAAAACNFQTLLVIQPVSSTPENGIIKPSPHLVLVSDGSLTYHKLETVSSKLAAHLINAGVRPEAFVPLCFEKSMWTIVAMLGTMKAGGAFVPMDASQPLSRMEFVVKEVGAHVVLCSEEQTGRFPGLVEKVIAVGPSMTEAATPHHCPTPVSASNSAYVIFTSGSTGTPKGSVIEHRAFSTGAIAHKEGLQMGRRVLQFASYTFDASILEALPTLVQGGCVYVPAESERRGNVAEAMTRMNVDWAVLTPSFVNTVDPTTVPTLKTLCLAGEAMTASHVAAWTPHVQLVNGYGPSECCVYTSSNHNVLPGTMPNDIGTAVGSGCWVVDRDNHNKLAPIGAVGELLIEGNILARHYLNNKEKTEAAFISQPDWLPFNRCPRLYKTSDLVKYAPDGSLLFFGRKDTQVKIRGQRVELGEIEYHLTLLHEVSQAMVSYPKTGVYANKLVGILGLAATAGPGLVLVSNDRVQRTGFRLSSLAEHLSETLPVNMVPVIWFVVEKIPSSSSTEVDRKTVGQWLARLPFDFEPAMDIKREAPAMSTLRADENKAQALSHNIAALINHGSNPLQGREFNIAATGIDSVQVISLAGFIKQHYGVKVPVSRIMDGHMTVRSLASYIDTDLTGGVKEEEPAFDVQKTIFVIGVTGFLGTQILRHLCDRSDVSRVIAHVRANTSSEAFARVKETALDVWAGNLAEPQLGLKPTQWASLTGQSPNDGMVYAMIHASAAVNWNAGTKILRAANVQSTVELMKVTVSSPVCPCLVYVSGGLPWHPGETDTELAEIVKGANGYAQTKYLSELLVEQLASSRPDQFAIIKPGLILGTPEEDVANIDDFVWRLVSAVVDARVSSQEYGNNWIFVTSSTRVAEETSNQAF</sequence>
<dbReference type="OrthoDB" id="416786at2759"/>
<dbReference type="Gene3D" id="1.10.1200.10">
    <property type="entry name" value="ACP-like"/>
    <property type="match status" value="1"/>
</dbReference>
<dbReference type="FunFam" id="3.40.50.12780:FF:000014">
    <property type="entry name" value="Nonribosomal peptide synthetase 1"/>
    <property type="match status" value="1"/>
</dbReference>
<dbReference type="Gene3D" id="3.40.50.720">
    <property type="entry name" value="NAD(P)-binding Rossmann-like Domain"/>
    <property type="match status" value="1"/>
</dbReference>
<dbReference type="Gene3D" id="3.40.50.12780">
    <property type="entry name" value="N-terminal domain of ligase-like"/>
    <property type="match status" value="1"/>
</dbReference>
<dbReference type="HOGENOM" id="CLU_000022_60_8_1"/>
<dbReference type="Gene3D" id="3.30.559.30">
    <property type="entry name" value="Nonribosomal peptide synthetase, condensation domain"/>
    <property type="match status" value="1"/>
</dbReference>
<dbReference type="PANTHER" id="PTHR45527:SF12">
    <property type="entry name" value="NONRIBOSOMAL PEPTIDE SYNTHETASE IVOA"/>
    <property type="match status" value="1"/>
</dbReference>
<keyword evidence="1" id="KW-0596">Phosphopantetheine</keyword>
<dbReference type="SUPFAM" id="SSF51735">
    <property type="entry name" value="NAD(P)-binding Rossmann-fold domains"/>
    <property type="match status" value="1"/>
</dbReference>
<dbReference type="GO" id="GO:0044550">
    <property type="term" value="P:secondary metabolite biosynthetic process"/>
    <property type="evidence" value="ECO:0007669"/>
    <property type="project" value="TreeGrafter"/>
</dbReference>
<evidence type="ECO:0000256" key="3">
    <source>
        <dbReference type="ARBA" id="ARBA00022598"/>
    </source>
</evidence>
<dbReference type="GO" id="GO:0016874">
    <property type="term" value="F:ligase activity"/>
    <property type="evidence" value="ECO:0007669"/>
    <property type="project" value="UniProtKB-KW"/>
</dbReference>
<feature type="domain" description="Carrier" evidence="4">
    <location>
        <begin position="1516"/>
        <end position="1595"/>
    </location>
</feature>
<dbReference type="Pfam" id="PF00668">
    <property type="entry name" value="Condensation"/>
    <property type="match status" value="1"/>
</dbReference>
<dbReference type="InterPro" id="IPR001242">
    <property type="entry name" value="Condensation_dom"/>
</dbReference>
<evidence type="ECO:0000256" key="2">
    <source>
        <dbReference type="ARBA" id="ARBA00022553"/>
    </source>
</evidence>
<dbReference type="PANTHER" id="PTHR45527">
    <property type="entry name" value="NONRIBOSOMAL PEPTIDE SYNTHETASE"/>
    <property type="match status" value="1"/>
</dbReference>
<dbReference type="STRING" id="1388766.A0A017RZF4"/>
<evidence type="ECO:0000259" key="4">
    <source>
        <dbReference type="PROSITE" id="PS50075"/>
    </source>
</evidence>
<dbReference type="InterPro" id="IPR023213">
    <property type="entry name" value="CAT-like_dom_sf"/>
</dbReference>
<dbReference type="InterPro" id="IPR042099">
    <property type="entry name" value="ANL_N_sf"/>
</dbReference>
<dbReference type="PROSITE" id="PS00455">
    <property type="entry name" value="AMP_BINDING"/>
    <property type="match status" value="2"/>
</dbReference>